<feature type="compositionally biased region" description="Acidic residues" evidence="1">
    <location>
        <begin position="246"/>
        <end position="258"/>
    </location>
</feature>
<evidence type="ECO:0000313" key="3">
    <source>
        <dbReference type="EMBL" id="EEU33888.1"/>
    </source>
</evidence>
<feature type="compositionally biased region" description="Low complexity" evidence="1">
    <location>
        <begin position="181"/>
        <end position="190"/>
    </location>
</feature>
<feature type="region of interest" description="Disordered" evidence="1">
    <location>
        <begin position="90"/>
        <end position="109"/>
    </location>
</feature>
<feature type="compositionally biased region" description="Basic and acidic residues" evidence="1">
    <location>
        <begin position="159"/>
        <end position="180"/>
    </location>
</feature>
<sequence>MPSQRCPTCKGSYRDLLEHIRKKHPAETYTDRQLQPLGLVSCPYCGTACRGSHGIKTHSAKIHGIEGQAHISTLPRPRTYIATRATSASRASLASSISPTRPNQASPGLVSYRGLIGRKRPARTPSPQLQRPTRRQRQLQPSPTLERPSSEEPTLEEPTLDRPSSRESYRSFSSYEERGRPSSPRSSSPAPSSPAPSSPRPSSQGPTLEPLEESTLEPLEPPEEPTLEPKEPIEPEEPMEPKEPIEPEEPMEPEEPTLEESLQSLEQPPKAARPSIAPSPAQKAARLLERGYLGRAARALIDPTPIAPNSTENRARLLEKHPIGSKDPFQGKTRPRAGQLITSEIIIAAIASIGKEKAPGLSG</sequence>
<name>C7ZQ07_FUSV7</name>
<evidence type="ECO:0000259" key="2">
    <source>
        <dbReference type="PROSITE" id="PS00028"/>
    </source>
</evidence>
<feature type="compositionally biased region" description="Low complexity" evidence="1">
    <location>
        <begin position="200"/>
        <end position="209"/>
    </location>
</feature>
<dbReference type="OrthoDB" id="5099367at2759"/>
<feature type="domain" description="C2H2-type" evidence="2">
    <location>
        <begin position="42"/>
        <end position="63"/>
    </location>
</feature>
<feature type="compositionally biased region" description="Low complexity" evidence="1">
    <location>
        <begin position="259"/>
        <end position="269"/>
    </location>
</feature>
<feature type="compositionally biased region" description="Basic and acidic residues" evidence="1">
    <location>
        <begin position="227"/>
        <end position="245"/>
    </location>
</feature>
<dbReference type="KEGG" id="nhe:NECHADRAFT_88811"/>
<proteinExistence type="predicted"/>
<dbReference type="OMA" id="CKESQPL"/>
<feature type="compositionally biased region" description="Acidic residues" evidence="1">
    <location>
        <begin position="210"/>
        <end position="226"/>
    </location>
</feature>
<feature type="region of interest" description="Disordered" evidence="1">
    <location>
        <begin position="298"/>
        <end position="336"/>
    </location>
</feature>
<dbReference type="InterPro" id="IPR013087">
    <property type="entry name" value="Znf_C2H2_type"/>
</dbReference>
<organism evidence="3 4">
    <name type="scientific">Fusarium vanettenii (strain ATCC MYA-4622 / CBS 123669 / FGSC 9596 / NRRL 45880 / 77-13-4)</name>
    <name type="common">Fusarium solani subsp. pisi</name>
    <dbReference type="NCBI Taxonomy" id="660122"/>
    <lineage>
        <taxon>Eukaryota</taxon>
        <taxon>Fungi</taxon>
        <taxon>Dikarya</taxon>
        <taxon>Ascomycota</taxon>
        <taxon>Pezizomycotina</taxon>
        <taxon>Sordariomycetes</taxon>
        <taxon>Hypocreomycetidae</taxon>
        <taxon>Hypocreales</taxon>
        <taxon>Nectriaceae</taxon>
        <taxon>Fusarium</taxon>
        <taxon>Fusarium solani species complex</taxon>
        <taxon>Fusarium vanettenii</taxon>
    </lineage>
</organism>
<feature type="compositionally biased region" description="Low complexity" evidence="1">
    <location>
        <begin position="138"/>
        <end position="147"/>
    </location>
</feature>
<dbReference type="GeneID" id="9667127"/>
<feature type="compositionally biased region" description="Basic and acidic residues" evidence="1">
    <location>
        <begin position="313"/>
        <end position="324"/>
    </location>
</feature>
<accession>C7ZQ07</accession>
<reference evidence="3 4" key="1">
    <citation type="journal article" date="2009" name="PLoS Genet.">
        <title>The genome of Nectria haematococca: contribution of supernumerary chromosomes to gene expansion.</title>
        <authorList>
            <person name="Coleman J.J."/>
            <person name="Rounsley S.D."/>
            <person name="Rodriguez-Carres M."/>
            <person name="Kuo A."/>
            <person name="Wasmann C.C."/>
            <person name="Grimwood J."/>
            <person name="Schmutz J."/>
            <person name="Taga M."/>
            <person name="White G.J."/>
            <person name="Zhou S."/>
            <person name="Schwartz D.C."/>
            <person name="Freitag M."/>
            <person name="Ma L.J."/>
            <person name="Danchin E.G."/>
            <person name="Henrissat B."/>
            <person name="Coutinho P.M."/>
            <person name="Nelson D.R."/>
            <person name="Straney D."/>
            <person name="Napoli C.A."/>
            <person name="Barker B.M."/>
            <person name="Gribskov M."/>
            <person name="Rep M."/>
            <person name="Kroken S."/>
            <person name="Molnar I."/>
            <person name="Rensing C."/>
            <person name="Kennell J.C."/>
            <person name="Zamora J."/>
            <person name="Farman M.L."/>
            <person name="Selker E.U."/>
            <person name="Salamov A."/>
            <person name="Shapiro H."/>
            <person name="Pangilinan J."/>
            <person name="Lindquist E."/>
            <person name="Lamers C."/>
            <person name="Grigoriev I.V."/>
            <person name="Geiser D.M."/>
            <person name="Covert S.F."/>
            <person name="Temporini E."/>
            <person name="Vanetten H.D."/>
        </authorList>
    </citation>
    <scope>NUCLEOTIDE SEQUENCE [LARGE SCALE GENOMIC DNA]</scope>
    <source>
        <strain evidence="4">ATCC MYA-4622 / CBS 123669 / FGSC 9596 / NRRL 45880 / 77-13-4</strain>
    </source>
</reference>
<gene>
    <name evidence="3" type="ORF">NECHADRAFT_88811</name>
</gene>
<keyword evidence="4" id="KW-1185">Reference proteome</keyword>
<evidence type="ECO:0000256" key="1">
    <source>
        <dbReference type="SAM" id="MobiDB-lite"/>
    </source>
</evidence>
<dbReference type="AlphaFoldDB" id="C7ZQ07"/>
<dbReference type="VEuPathDB" id="FungiDB:NECHADRAFT_88811"/>
<dbReference type="EMBL" id="GG698978">
    <property type="protein sequence ID" value="EEU33888.1"/>
    <property type="molecule type" value="Genomic_DNA"/>
</dbReference>
<dbReference type="eggNOG" id="ENOG502S9D9">
    <property type="taxonomic scope" value="Eukaryota"/>
</dbReference>
<dbReference type="HOGENOM" id="CLU_763100_0_0_1"/>
<dbReference type="SMART" id="SM00355">
    <property type="entry name" value="ZnF_C2H2"/>
    <property type="match status" value="2"/>
</dbReference>
<protein>
    <recommendedName>
        <fullName evidence="2">C2H2-type domain-containing protein</fullName>
    </recommendedName>
</protein>
<dbReference type="InParanoid" id="C7ZQ07"/>
<evidence type="ECO:0000313" key="4">
    <source>
        <dbReference type="Proteomes" id="UP000005206"/>
    </source>
</evidence>
<dbReference type="PROSITE" id="PS00028">
    <property type="entry name" value="ZINC_FINGER_C2H2_1"/>
    <property type="match status" value="1"/>
</dbReference>
<dbReference type="RefSeq" id="XP_003039601.1">
    <property type="nucleotide sequence ID" value="XM_003039555.1"/>
</dbReference>
<dbReference type="Proteomes" id="UP000005206">
    <property type="component" value="Chromosome 17"/>
</dbReference>
<feature type="region of interest" description="Disordered" evidence="1">
    <location>
        <begin position="115"/>
        <end position="282"/>
    </location>
</feature>